<name>A0A6A5WEL2_9PLEO</name>
<keyword evidence="3" id="KW-1185">Reference proteome</keyword>
<protein>
    <submittedName>
        <fullName evidence="2">Uncharacterized protein</fullName>
    </submittedName>
</protein>
<gene>
    <name evidence="2" type="ORF">P154DRAFT_599752</name>
</gene>
<keyword evidence="1" id="KW-0732">Signal</keyword>
<feature type="chain" id="PRO_5025670999" evidence="1">
    <location>
        <begin position="20"/>
        <end position="176"/>
    </location>
</feature>
<dbReference type="Proteomes" id="UP000799779">
    <property type="component" value="Unassembled WGS sequence"/>
</dbReference>
<feature type="signal peptide" evidence="1">
    <location>
        <begin position="1"/>
        <end position="19"/>
    </location>
</feature>
<proteinExistence type="predicted"/>
<accession>A0A6A5WEL2</accession>
<dbReference type="EMBL" id="ML977592">
    <property type="protein sequence ID" value="KAF1999897.1"/>
    <property type="molecule type" value="Genomic_DNA"/>
</dbReference>
<organism evidence="2 3">
    <name type="scientific">Amniculicola lignicola CBS 123094</name>
    <dbReference type="NCBI Taxonomy" id="1392246"/>
    <lineage>
        <taxon>Eukaryota</taxon>
        <taxon>Fungi</taxon>
        <taxon>Dikarya</taxon>
        <taxon>Ascomycota</taxon>
        <taxon>Pezizomycotina</taxon>
        <taxon>Dothideomycetes</taxon>
        <taxon>Pleosporomycetidae</taxon>
        <taxon>Pleosporales</taxon>
        <taxon>Amniculicolaceae</taxon>
        <taxon>Amniculicola</taxon>
    </lineage>
</organism>
<sequence length="176" mass="20156">MLASVGIFLATALITLAAALHSSNTNTTNVSTRMVHGICRFHVELEERCRQYNKRWALMSWGTATDLRDHAGTVHTRLWGFDLQPSPEDWKYDWNVVEDFVIKIDGLDKLLYVKLNNNDEHLLDFAYDTCHWNEADTDKCGRCGVGGWTQGRLECGKVRYLQGLVRRKKMDCGFPC</sequence>
<evidence type="ECO:0000313" key="2">
    <source>
        <dbReference type="EMBL" id="KAF1999897.1"/>
    </source>
</evidence>
<reference evidence="2" key="1">
    <citation type="journal article" date="2020" name="Stud. Mycol.">
        <title>101 Dothideomycetes genomes: a test case for predicting lifestyles and emergence of pathogens.</title>
        <authorList>
            <person name="Haridas S."/>
            <person name="Albert R."/>
            <person name="Binder M."/>
            <person name="Bloem J."/>
            <person name="Labutti K."/>
            <person name="Salamov A."/>
            <person name="Andreopoulos B."/>
            <person name="Baker S."/>
            <person name="Barry K."/>
            <person name="Bills G."/>
            <person name="Bluhm B."/>
            <person name="Cannon C."/>
            <person name="Castanera R."/>
            <person name="Culley D."/>
            <person name="Daum C."/>
            <person name="Ezra D."/>
            <person name="Gonzalez J."/>
            <person name="Henrissat B."/>
            <person name="Kuo A."/>
            <person name="Liang C."/>
            <person name="Lipzen A."/>
            <person name="Lutzoni F."/>
            <person name="Magnuson J."/>
            <person name="Mondo S."/>
            <person name="Nolan M."/>
            <person name="Ohm R."/>
            <person name="Pangilinan J."/>
            <person name="Park H.-J."/>
            <person name="Ramirez L."/>
            <person name="Alfaro M."/>
            <person name="Sun H."/>
            <person name="Tritt A."/>
            <person name="Yoshinaga Y."/>
            <person name="Zwiers L.-H."/>
            <person name="Turgeon B."/>
            <person name="Goodwin S."/>
            <person name="Spatafora J."/>
            <person name="Crous P."/>
            <person name="Grigoriev I."/>
        </authorList>
    </citation>
    <scope>NUCLEOTIDE SEQUENCE</scope>
    <source>
        <strain evidence="2">CBS 123094</strain>
    </source>
</reference>
<evidence type="ECO:0000256" key="1">
    <source>
        <dbReference type="SAM" id="SignalP"/>
    </source>
</evidence>
<evidence type="ECO:0000313" key="3">
    <source>
        <dbReference type="Proteomes" id="UP000799779"/>
    </source>
</evidence>
<dbReference type="AlphaFoldDB" id="A0A6A5WEL2"/>